<dbReference type="PANTHER" id="PTHR10000:SF53">
    <property type="entry name" value="5-AMINO-6-(5-PHOSPHO-D-RIBITYLAMINO)URACIL PHOSPHATASE YBJI-RELATED"/>
    <property type="match status" value="1"/>
</dbReference>
<dbReference type="SFLD" id="SFLDG01140">
    <property type="entry name" value="C2.B:_Phosphomannomutase_and_P"/>
    <property type="match status" value="1"/>
</dbReference>
<dbReference type="PANTHER" id="PTHR10000">
    <property type="entry name" value="PHOSPHOSERINE PHOSPHATASE"/>
    <property type="match status" value="1"/>
</dbReference>
<accession>A0A6A8MAX1</accession>
<dbReference type="SUPFAM" id="SSF56784">
    <property type="entry name" value="HAD-like"/>
    <property type="match status" value="1"/>
</dbReference>
<dbReference type="GO" id="GO:0005829">
    <property type="term" value="C:cytosol"/>
    <property type="evidence" value="ECO:0007669"/>
    <property type="project" value="TreeGrafter"/>
</dbReference>
<dbReference type="Gene3D" id="3.40.50.1000">
    <property type="entry name" value="HAD superfamily/HAD-like"/>
    <property type="match status" value="1"/>
</dbReference>
<dbReference type="AlphaFoldDB" id="A0A6A8MAX1"/>
<dbReference type="Proteomes" id="UP000438120">
    <property type="component" value="Unassembled WGS sequence"/>
</dbReference>
<dbReference type="InterPro" id="IPR006379">
    <property type="entry name" value="HAD-SF_hydro_IIB"/>
</dbReference>
<dbReference type="GO" id="GO:0016791">
    <property type="term" value="F:phosphatase activity"/>
    <property type="evidence" value="ECO:0007669"/>
    <property type="project" value="UniProtKB-ARBA"/>
</dbReference>
<dbReference type="InterPro" id="IPR023214">
    <property type="entry name" value="HAD_sf"/>
</dbReference>
<keyword evidence="1" id="KW-0378">Hydrolase</keyword>
<keyword evidence="2" id="KW-1185">Reference proteome</keyword>
<dbReference type="Gene3D" id="3.30.1240.10">
    <property type="match status" value="1"/>
</dbReference>
<dbReference type="OrthoDB" id="9814970at2"/>
<comment type="caution">
    <text evidence="1">The sequence shown here is derived from an EMBL/GenBank/DDBJ whole genome shotgun (WGS) entry which is preliminary data.</text>
</comment>
<dbReference type="EMBL" id="VUMX01000007">
    <property type="protein sequence ID" value="MST86788.1"/>
    <property type="molecule type" value="Genomic_DNA"/>
</dbReference>
<reference evidence="1 2" key="1">
    <citation type="submission" date="2019-08" db="EMBL/GenBank/DDBJ databases">
        <title>In-depth cultivation of the pig gut microbiome towards novel bacterial diversity and tailored functional studies.</title>
        <authorList>
            <person name="Wylensek D."/>
            <person name="Hitch T.C.A."/>
            <person name="Clavel T."/>
        </authorList>
    </citation>
    <scope>NUCLEOTIDE SEQUENCE [LARGE SCALE GENOMIC DNA]</scope>
    <source>
        <strain evidence="1 2">Bifido-178-WT-2B</strain>
    </source>
</reference>
<protein>
    <submittedName>
        <fullName evidence="1">HAD family hydrolase</fullName>
    </submittedName>
</protein>
<dbReference type="CDD" id="cd07518">
    <property type="entry name" value="HAD_YbiV-Like"/>
    <property type="match status" value="1"/>
</dbReference>
<gene>
    <name evidence="1" type="ORF">FYJ62_03815</name>
</gene>
<dbReference type="InterPro" id="IPR036412">
    <property type="entry name" value="HAD-like_sf"/>
</dbReference>
<dbReference type="RefSeq" id="WP_154547900.1">
    <property type="nucleotide sequence ID" value="NZ_VUMX01000007.1"/>
</dbReference>
<evidence type="ECO:0000313" key="1">
    <source>
        <dbReference type="EMBL" id="MST86788.1"/>
    </source>
</evidence>
<proteinExistence type="predicted"/>
<dbReference type="SFLD" id="SFLDS00003">
    <property type="entry name" value="Haloacid_Dehalogenase"/>
    <property type="match status" value="1"/>
</dbReference>
<name>A0A6A8MAX1_9LACO</name>
<organism evidence="1 2">
    <name type="scientific">Lactobacillus porci</name>
    <dbReference type="NCBI Taxonomy" id="2012477"/>
    <lineage>
        <taxon>Bacteria</taxon>
        <taxon>Bacillati</taxon>
        <taxon>Bacillota</taxon>
        <taxon>Bacilli</taxon>
        <taxon>Lactobacillales</taxon>
        <taxon>Lactobacillaceae</taxon>
        <taxon>Lactobacillus</taxon>
    </lineage>
</organism>
<dbReference type="GO" id="GO:0000287">
    <property type="term" value="F:magnesium ion binding"/>
    <property type="evidence" value="ECO:0007669"/>
    <property type="project" value="TreeGrafter"/>
</dbReference>
<sequence>MIKLLATDMDGTWLTSKKTYDHAKFARIMQLCREQGVKFVVASGNQYYNLLTRFPKEYLPEMYFVAENGSFVLKGREVLNIVDLDPDEMRTMKQIEKKYGSRPSVWGGVHSAYSLKSYGDEYYRYLTQFFEKLTMLDSYEGIDDRFFKYTLSTKPGESSDFAKQLKREFPSLDMVAGSDTAVDISKVGMNKSVGLKLLGQRYNISPSEMVAFGDGGNDVAMMEYAGTSYATASALPEAKRAATAIIGSSEDSAVQDKMLELLS</sequence>
<dbReference type="Pfam" id="PF08282">
    <property type="entry name" value="Hydrolase_3"/>
    <property type="match status" value="1"/>
</dbReference>
<evidence type="ECO:0000313" key="2">
    <source>
        <dbReference type="Proteomes" id="UP000438120"/>
    </source>
</evidence>
<dbReference type="NCBIfam" id="TIGR01484">
    <property type="entry name" value="HAD-SF-IIB"/>
    <property type="match status" value="1"/>
</dbReference>